<comment type="caution">
    <text evidence="8">The sequence shown here is derived from an EMBL/GenBank/DDBJ whole genome shotgun (WGS) entry which is preliminary data.</text>
</comment>
<gene>
    <name evidence="8" type="ORF">A2920_00940</name>
</gene>
<dbReference type="AlphaFoldDB" id="A0A1G2U433"/>
<dbReference type="PANTHER" id="PTHR11655">
    <property type="entry name" value="60S/50S RIBOSOMAL PROTEIN L6/L9"/>
    <property type="match status" value="1"/>
</dbReference>
<dbReference type="InterPro" id="IPR000702">
    <property type="entry name" value="Ribosomal_uL6-like"/>
</dbReference>
<evidence type="ECO:0000256" key="6">
    <source>
        <dbReference type="RuleBase" id="RU003870"/>
    </source>
</evidence>
<dbReference type="Gene3D" id="3.90.930.12">
    <property type="entry name" value="Ribosomal protein L6, alpha-beta domain"/>
    <property type="match status" value="2"/>
</dbReference>
<dbReference type="PANTHER" id="PTHR11655:SF14">
    <property type="entry name" value="LARGE RIBOSOMAL SUBUNIT PROTEIN UL6M"/>
    <property type="match status" value="1"/>
</dbReference>
<dbReference type="EMBL" id="MHWD01000012">
    <property type="protein sequence ID" value="OHB04261.1"/>
    <property type="molecule type" value="Genomic_DNA"/>
</dbReference>
<dbReference type="GO" id="GO:0003735">
    <property type="term" value="F:structural constituent of ribosome"/>
    <property type="evidence" value="ECO:0007669"/>
    <property type="project" value="UniProtKB-UniRule"/>
</dbReference>
<dbReference type="SUPFAM" id="SSF56053">
    <property type="entry name" value="Ribosomal protein L6"/>
    <property type="match status" value="2"/>
</dbReference>
<evidence type="ECO:0000256" key="1">
    <source>
        <dbReference type="ARBA" id="ARBA00022980"/>
    </source>
</evidence>
<evidence type="ECO:0000256" key="4">
    <source>
        <dbReference type="NCBIfam" id="TIGR03654"/>
    </source>
</evidence>
<evidence type="ECO:0000313" key="8">
    <source>
        <dbReference type="EMBL" id="OHB04261.1"/>
    </source>
</evidence>
<sequence>MSRIGKKGITIPKQTEINVSGDLISVKGSQGEITKKFPASVAVVVSDGVATVNPKADTIEARALWGTYASHIANMIEGVNKPFERKLQLEGIGYKMEVKGEKIGFALGFSHPVEVAIPKGIKVSIEKNIMTVSGVDKEMVGEFASKLRAMKKPEPYKGKGLRYFGEVVKIKQGKKSV</sequence>
<keyword evidence="6" id="KW-0694">RNA-binding</keyword>
<evidence type="ECO:0000256" key="3">
    <source>
        <dbReference type="ARBA" id="ARBA00035454"/>
    </source>
</evidence>
<dbReference type="GO" id="GO:0002181">
    <property type="term" value="P:cytoplasmic translation"/>
    <property type="evidence" value="ECO:0007669"/>
    <property type="project" value="TreeGrafter"/>
</dbReference>
<accession>A0A1G2U433</accession>
<dbReference type="InterPro" id="IPR036789">
    <property type="entry name" value="Ribosomal_uL6-like_a/b-dom_sf"/>
</dbReference>
<dbReference type="NCBIfam" id="TIGR03654">
    <property type="entry name" value="L6_bact"/>
    <property type="match status" value="1"/>
</dbReference>
<dbReference type="PIRSF" id="PIRSF002162">
    <property type="entry name" value="Ribosomal_L6"/>
    <property type="match status" value="1"/>
</dbReference>
<reference evidence="8 9" key="1">
    <citation type="journal article" date="2016" name="Nat. Commun.">
        <title>Thousands of microbial genomes shed light on interconnected biogeochemical processes in an aquifer system.</title>
        <authorList>
            <person name="Anantharaman K."/>
            <person name="Brown C.T."/>
            <person name="Hug L.A."/>
            <person name="Sharon I."/>
            <person name="Castelle C.J."/>
            <person name="Probst A.J."/>
            <person name="Thomas B.C."/>
            <person name="Singh A."/>
            <person name="Wilkins M.J."/>
            <person name="Karaoz U."/>
            <person name="Brodie E.L."/>
            <person name="Williams K.H."/>
            <person name="Hubbard S.S."/>
            <person name="Banfield J.F."/>
        </authorList>
    </citation>
    <scope>NUCLEOTIDE SEQUENCE [LARGE SCALE GENOMIC DNA]</scope>
</reference>
<dbReference type="InterPro" id="IPR002358">
    <property type="entry name" value="Ribosomal_uL6_CS"/>
</dbReference>
<dbReference type="InterPro" id="IPR020040">
    <property type="entry name" value="Ribosomal_uL6_a/b-dom"/>
</dbReference>
<dbReference type="GO" id="GO:0022625">
    <property type="term" value="C:cytosolic large ribosomal subunit"/>
    <property type="evidence" value="ECO:0007669"/>
    <property type="project" value="UniProtKB-UniRule"/>
</dbReference>
<comment type="function">
    <text evidence="6">This protein binds to the 23S rRNA, and is important in its secondary structure. It is located near the subunit interface in the base of the L7/L12 stalk, and near the tRNA binding site of the peptidyltransferase center.</text>
</comment>
<dbReference type="Proteomes" id="UP000179283">
    <property type="component" value="Unassembled WGS sequence"/>
</dbReference>
<proteinExistence type="inferred from homology"/>
<protein>
    <recommendedName>
        <fullName evidence="3 4">50S ribosomal protein L6</fullName>
    </recommendedName>
</protein>
<feature type="domain" description="Large ribosomal subunit protein uL6 alpha-beta" evidence="7">
    <location>
        <begin position="11"/>
        <end position="80"/>
    </location>
</feature>
<dbReference type="GO" id="GO:0019843">
    <property type="term" value="F:rRNA binding"/>
    <property type="evidence" value="ECO:0007669"/>
    <property type="project" value="UniProtKB-UniRule"/>
</dbReference>
<feature type="domain" description="Large ribosomal subunit protein uL6 alpha-beta" evidence="7">
    <location>
        <begin position="91"/>
        <end position="163"/>
    </location>
</feature>
<name>A0A1G2U433_9BACT</name>
<evidence type="ECO:0000259" key="7">
    <source>
        <dbReference type="Pfam" id="PF00347"/>
    </source>
</evidence>
<keyword evidence="2 5" id="KW-0687">Ribonucleoprotein</keyword>
<dbReference type="PRINTS" id="PR00059">
    <property type="entry name" value="RIBOSOMALL6"/>
</dbReference>
<dbReference type="PROSITE" id="PS00525">
    <property type="entry name" value="RIBOSOMAL_L6_1"/>
    <property type="match status" value="1"/>
</dbReference>
<organism evidence="8 9">
    <name type="scientific">Candidatus Zambryskibacteria bacterium RIFCSPLOWO2_01_FULL_43_17</name>
    <dbReference type="NCBI Taxonomy" id="1802760"/>
    <lineage>
        <taxon>Bacteria</taxon>
        <taxon>Candidatus Zambryskiibacteriota</taxon>
    </lineage>
</organism>
<evidence type="ECO:0000313" key="9">
    <source>
        <dbReference type="Proteomes" id="UP000179283"/>
    </source>
</evidence>
<keyword evidence="1 5" id="KW-0689">Ribosomal protein</keyword>
<dbReference type="InterPro" id="IPR019906">
    <property type="entry name" value="Ribosomal_uL6_bac-type"/>
</dbReference>
<evidence type="ECO:0000256" key="5">
    <source>
        <dbReference type="RuleBase" id="RU003869"/>
    </source>
</evidence>
<dbReference type="Pfam" id="PF00347">
    <property type="entry name" value="Ribosomal_L6"/>
    <property type="match status" value="2"/>
</dbReference>
<keyword evidence="6" id="KW-0699">rRNA-binding</keyword>
<evidence type="ECO:0000256" key="2">
    <source>
        <dbReference type="ARBA" id="ARBA00023274"/>
    </source>
</evidence>
<comment type="similarity">
    <text evidence="5">Belongs to the universal ribosomal protein uL6 family.</text>
</comment>